<dbReference type="InParanoid" id="A0A423PH71"/>
<gene>
    <name evidence="2" type="ORF">SAJA_13540</name>
</gene>
<dbReference type="PANTHER" id="PTHR33303:SF2">
    <property type="entry name" value="COA-BINDING DOMAIN-CONTAINING PROTEIN"/>
    <property type="match status" value="1"/>
</dbReference>
<evidence type="ECO:0000313" key="3">
    <source>
        <dbReference type="Proteomes" id="UP000285310"/>
    </source>
</evidence>
<dbReference type="SMART" id="SM00881">
    <property type="entry name" value="CoA_binding"/>
    <property type="match status" value="1"/>
</dbReference>
<evidence type="ECO:0000313" key="2">
    <source>
        <dbReference type="EMBL" id="ROO24826.1"/>
    </source>
</evidence>
<sequence length="137" mass="15462">MTLVDDDATIRDILAQVRRIAVIGLSPDPERPSHGVAKGMIEAGYDIIPVNPFESKILGRKTFADLKYVSDAVNMVAVFREPKHVPEIVEMCIEKKVRNLWLQEGVIHNEAAKYAAEHGMHVVMDRCMFKEYSRLLG</sequence>
<dbReference type="InterPro" id="IPR036291">
    <property type="entry name" value="NAD(P)-bd_dom_sf"/>
</dbReference>
<protein>
    <submittedName>
        <fullName evidence="2">CoA-binding protein</fullName>
    </submittedName>
</protein>
<dbReference type="AlphaFoldDB" id="A0A423PH71"/>
<organism evidence="2 3">
    <name type="scientific">Salinisphaera japonica YTM-1</name>
    <dbReference type="NCBI Taxonomy" id="1209778"/>
    <lineage>
        <taxon>Bacteria</taxon>
        <taxon>Pseudomonadati</taxon>
        <taxon>Pseudomonadota</taxon>
        <taxon>Gammaproteobacteria</taxon>
        <taxon>Salinisphaerales</taxon>
        <taxon>Salinisphaeraceae</taxon>
        <taxon>Salinisphaera</taxon>
    </lineage>
</organism>
<proteinExistence type="predicted"/>
<keyword evidence="3" id="KW-1185">Reference proteome</keyword>
<evidence type="ECO:0000259" key="1">
    <source>
        <dbReference type="SMART" id="SM00881"/>
    </source>
</evidence>
<dbReference type="InterPro" id="IPR003781">
    <property type="entry name" value="CoA-bd"/>
</dbReference>
<feature type="domain" description="CoA-binding" evidence="1">
    <location>
        <begin position="14"/>
        <end position="106"/>
    </location>
</feature>
<dbReference type="RefSeq" id="WP_184999892.1">
    <property type="nucleotide sequence ID" value="NZ_AYKG01000056.1"/>
</dbReference>
<name>A0A423PH71_9GAMM</name>
<dbReference type="Gene3D" id="3.40.50.720">
    <property type="entry name" value="NAD(P)-binding Rossmann-like Domain"/>
    <property type="match status" value="1"/>
</dbReference>
<dbReference type="PANTHER" id="PTHR33303">
    <property type="entry name" value="CYTOPLASMIC PROTEIN-RELATED"/>
    <property type="match status" value="1"/>
</dbReference>
<accession>A0A423PH71</accession>
<dbReference type="EMBL" id="AYKG01000056">
    <property type="protein sequence ID" value="ROO24826.1"/>
    <property type="molecule type" value="Genomic_DNA"/>
</dbReference>
<reference evidence="2 3" key="1">
    <citation type="submission" date="2013-10" db="EMBL/GenBank/DDBJ databases">
        <title>Salinisphaera japonica YTM-1 Genome Sequencing.</title>
        <authorList>
            <person name="Lai Q."/>
            <person name="Li C."/>
            <person name="Shao Z."/>
        </authorList>
    </citation>
    <scope>NUCLEOTIDE SEQUENCE [LARGE SCALE GENOMIC DNA]</scope>
    <source>
        <strain evidence="2 3">YTM-1</strain>
    </source>
</reference>
<dbReference type="Proteomes" id="UP000285310">
    <property type="component" value="Unassembled WGS sequence"/>
</dbReference>
<comment type="caution">
    <text evidence="2">The sequence shown here is derived from an EMBL/GenBank/DDBJ whole genome shotgun (WGS) entry which is preliminary data.</text>
</comment>
<dbReference type="FunCoup" id="A0A423PH71">
    <property type="interactions" value="140"/>
</dbReference>
<dbReference type="SUPFAM" id="SSF51735">
    <property type="entry name" value="NAD(P)-binding Rossmann-fold domains"/>
    <property type="match status" value="1"/>
</dbReference>
<dbReference type="Pfam" id="PF13380">
    <property type="entry name" value="CoA_binding_2"/>
    <property type="match status" value="1"/>
</dbReference>